<reference evidence="2" key="1">
    <citation type="journal article" date="2014" name="Int. J. Syst. Evol. Microbiol.">
        <title>Complete genome sequence of Corynebacterium casei LMG S-19264T (=DSM 44701T), isolated from a smear-ripened cheese.</title>
        <authorList>
            <consortium name="US DOE Joint Genome Institute (JGI-PGF)"/>
            <person name="Walter F."/>
            <person name="Albersmeier A."/>
            <person name="Kalinowski J."/>
            <person name="Ruckert C."/>
        </authorList>
    </citation>
    <scope>NUCLEOTIDE SEQUENCE</scope>
    <source>
        <strain evidence="2">JCM 15325</strain>
    </source>
</reference>
<proteinExistence type="predicted"/>
<dbReference type="AlphaFoldDB" id="A0A917S744"/>
<evidence type="ECO:0000259" key="1">
    <source>
        <dbReference type="PROSITE" id="PS51186"/>
    </source>
</evidence>
<dbReference type="PROSITE" id="PS51186">
    <property type="entry name" value="GNAT"/>
    <property type="match status" value="1"/>
</dbReference>
<evidence type="ECO:0000313" key="2">
    <source>
        <dbReference type="EMBL" id="GGL60895.1"/>
    </source>
</evidence>
<evidence type="ECO:0000313" key="3">
    <source>
        <dbReference type="Proteomes" id="UP000654670"/>
    </source>
</evidence>
<accession>A0A917S744</accession>
<dbReference type="EMBL" id="BMOK01000013">
    <property type="protein sequence ID" value="GGL60895.1"/>
    <property type="molecule type" value="Genomic_DNA"/>
</dbReference>
<dbReference type="Proteomes" id="UP000654670">
    <property type="component" value="Unassembled WGS sequence"/>
</dbReference>
<dbReference type="RefSeq" id="WP_188804059.1">
    <property type="nucleotide sequence ID" value="NZ_BMOK01000013.1"/>
</dbReference>
<sequence length="146" mass="16930">MKLDWKIKEFSQLTARELYEIYKAREDVFVVEQECPYHEVDENDLKSLHVYALDDQQEIIAYARIFEEGNSVTFGRVLINRKYRGQGLGKLLVSKILHVIEDGAPGKTVVIEAQEYIQSLYASFGFKKTTEVYLIDNIPHVTMELP</sequence>
<dbReference type="InterPro" id="IPR000182">
    <property type="entry name" value="GNAT_dom"/>
</dbReference>
<keyword evidence="3" id="KW-1185">Reference proteome</keyword>
<dbReference type="InterPro" id="IPR016181">
    <property type="entry name" value="Acyl_CoA_acyltransferase"/>
</dbReference>
<reference evidence="2" key="2">
    <citation type="submission" date="2020-09" db="EMBL/GenBank/DDBJ databases">
        <authorList>
            <person name="Sun Q."/>
            <person name="Ohkuma M."/>
        </authorList>
    </citation>
    <scope>NUCLEOTIDE SEQUENCE</scope>
    <source>
        <strain evidence="2">JCM 15325</strain>
    </source>
</reference>
<feature type="domain" description="N-acetyltransferase" evidence="1">
    <location>
        <begin position="8"/>
        <end position="146"/>
    </location>
</feature>
<dbReference type="CDD" id="cd04301">
    <property type="entry name" value="NAT_SF"/>
    <property type="match status" value="1"/>
</dbReference>
<dbReference type="GO" id="GO:0016747">
    <property type="term" value="F:acyltransferase activity, transferring groups other than amino-acyl groups"/>
    <property type="evidence" value="ECO:0007669"/>
    <property type="project" value="InterPro"/>
</dbReference>
<name>A0A917S744_9BACL</name>
<dbReference type="Pfam" id="PF13673">
    <property type="entry name" value="Acetyltransf_10"/>
    <property type="match status" value="1"/>
</dbReference>
<dbReference type="Gene3D" id="3.40.630.30">
    <property type="match status" value="1"/>
</dbReference>
<protein>
    <submittedName>
        <fullName evidence="2">Acetyltransferase</fullName>
    </submittedName>
</protein>
<comment type="caution">
    <text evidence="2">The sequence shown here is derived from an EMBL/GenBank/DDBJ whole genome shotgun (WGS) entry which is preliminary data.</text>
</comment>
<dbReference type="SUPFAM" id="SSF55729">
    <property type="entry name" value="Acyl-CoA N-acyltransferases (Nat)"/>
    <property type="match status" value="1"/>
</dbReference>
<gene>
    <name evidence="2" type="ORF">GCM10007968_26070</name>
</gene>
<organism evidence="2 3">
    <name type="scientific">Sporolactobacillus putidus</name>
    <dbReference type="NCBI Taxonomy" id="492735"/>
    <lineage>
        <taxon>Bacteria</taxon>
        <taxon>Bacillati</taxon>
        <taxon>Bacillota</taxon>
        <taxon>Bacilli</taxon>
        <taxon>Bacillales</taxon>
        <taxon>Sporolactobacillaceae</taxon>
        <taxon>Sporolactobacillus</taxon>
    </lineage>
</organism>